<feature type="domain" description="DUF1731" evidence="1">
    <location>
        <begin position="125"/>
        <end position="170"/>
    </location>
</feature>
<dbReference type="Pfam" id="PF08338">
    <property type="entry name" value="DUF1731"/>
    <property type="match status" value="1"/>
</dbReference>
<accession>A0A6A7FZU3</accession>
<dbReference type="EMBL" id="IACT01004151">
    <property type="protein sequence ID" value="LAC23355.1"/>
    <property type="molecule type" value="mRNA"/>
</dbReference>
<protein>
    <submittedName>
        <fullName evidence="2">Epimerase family protein SDR39U1</fullName>
    </submittedName>
</protein>
<evidence type="ECO:0000259" key="1">
    <source>
        <dbReference type="Pfam" id="PF08338"/>
    </source>
</evidence>
<evidence type="ECO:0000313" key="2">
    <source>
        <dbReference type="EMBL" id="LAC23355.1"/>
    </source>
</evidence>
<dbReference type="PANTHER" id="PTHR11092:SF0">
    <property type="entry name" value="EPIMERASE FAMILY PROTEIN SDR39U1"/>
    <property type="match status" value="1"/>
</dbReference>
<dbReference type="PANTHER" id="PTHR11092">
    <property type="entry name" value="SUGAR NUCLEOTIDE EPIMERASE RELATED"/>
    <property type="match status" value="1"/>
</dbReference>
<reference evidence="2" key="1">
    <citation type="submission" date="2017-11" db="EMBL/GenBank/DDBJ databases">
        <title>The sensing device of the deep-sea amphipod.</title>
        <authorList>
            <person name="Kobayashi H."/>
            <person name="Nagahama T."/>
            <person name="Arai W."/>
            <person name="Sasagawa Y."/>
            <person name="Umeda M."/>
            <person name="Hayashi T."/>
            <person name="Nikaido I."/>
            <person name="Watanabe H."/>
            <person name="Oguri K."/>
            <person name="Kitazato H."/>
            <person name="Fujioka K."/>
            <person name="Kido Y."/>
            <person name="Takami H."/>
        </authorList>
    </citation>
    <scope>NUCLEOTIDE SEQUENCE</scope>
    <source>
        <tissue evidence="2">Whole body</tissue>
    </source>
</reference>
<dbReference type="InterPro" id="IPR013549">
    <property type="entry name" value="DUF1731"/>
</dbReference>
<sequence>MLGKNCNIFIFFNQILQLRCLRSYVIPDQLFIRNYLAGVVLGRSGGMIQQLFLPFYFGVGGPVGSGKQSMPWIHLQDVVGLFEHALHNSSVTGVMNGVAPQIITNAQFAKAFAAALWRPAFMPLPTLILNLMFSEERAKIMTEGQKVRPDKAISTNYKFKYPDIESACAEFAHLFAKK</sequence>
<dbReference type="Gene3D" id="3.40.50.720">
    <property type="entry name" value="NAD(P)-binding Rossmann-like Domain"/>
    <property type="match status" value="1"/>
</dbReference>
<name>A0A6A7FZU3_9CRUS</name>
<proteinExistence type="evidence at transcript level"/>
<dbReference type="InterPro" id="IPR036291">
    <property type="entry name" value="NAD(P)-bd_dom_sf"/>
</dbReference>
<dbReference type="SUPFAM" id="SSF51735">
    <property type="entry name" value="NAD(P)-binding Rossmann-fold domains"/>
    <property type="match status" value="1"/>
</dbReference>
<dbReference type="AlphaFoldDB" id="A0A6A7FZU3"/>
<organism evidence="2">
    <name type="scientific">Hirondellea gigas</name>
    <dbReference type="NCBI Taxonomy" id="1518452"/>
    <lineage>
        <taxon>Eukaryota</taxon>
        <taxon>Metazoa</taxon>
        <taxon>Ecdysozoa</taxon>
        <taxon>Arthropoda</taxon>
        <taxon>Crustacea</taxon>
        <taxon>Multicrustacea</taxon>
        <taxon>Malacostraca</taxon>
        <taxon>Eumalacostraca</taxon>
        <taxon>Peracarida</taxon>
        <taxon>Amphipoda</taxon>
        <taxon>Amphilochidea</taxon>
        <taxon>Lysianassida</taxon>
        <taxon>Lysianassidira</taxon>
        <taxon>Lysianassoidea</taxon>
        <taxon>Lysianassidae</taxon>
        <taxon>Hirondellea</taxon>
    </lineage>
</organism>